<organism evidence="2 3">
    <name type="scientific">Xylanibacter muris</name>
    <dbReference type="NCBI Taxonomy" id="2736290"/>
    <lineage>
        <taxon>Bacteria</taxon>
        <taxon>Pseudomonadati</taxon>
        <taxon>Bacteroidota</taxon>
        <taxon>Bacteroidia</taxon>
        <taxon>Bacteroidales</taxon>
        <taxon>Prevotellaceae</taxon>
        <taxon>Xylanibacter</taxon>
    </lineage>
</organism>
<reference evidence="2 3" key="1">
    <citation type="submission" date="2020-05" db="EMBL/GenBank/DDBJ databases">
        <title>Distinct polysaccharide utilization as determinants for interspecies competition between intestinal Prevotella spp.</title>
        <authorList>
            <person name="Galvez E.J.C."/>
            <person name="Iljazovic A."/>
            <person name="Strowig T."/>
        </authorList>
    </citation>
    <scope>NUCLEOTIDE SEQUENCE [LARGE SCALE GENOMIC DNA]</scope>
    <source>
        <strain evidence="2 3">PMUR</strain>
    </source>
</reference>
<evidence type="ECO:0000256" key="1">
    <source>
        <dbReference type="SAM" id="SignalP"/>
    </source>
</evidence>
<dbReference type="RefSeq" id="WP_172276381.1">
    <property type="nucleotide sequence ID" value="NZ_CASGMU010000011.1"/>
</dbReference>
<comment type="caution">
    <text evidence="2">The sequence shown here is derived from an EMBL/GenBank/DDBJ whole genome shotgun (WGS) entry which is preliminary data.</text>
</comment>
<name>A0ABX2ANQ9_9BACT</name>
<accession>A0ABX2ANQ9</accession>
<sequence>MKRLKTIFCTILLATIGTQLSAQEYAMTQVSQFANYLSKWSSTQRAEYRFQAEELCNGTKKAIVSDEFSHIINKKDNPNAPYQKSYELETYLNNIGKLVNKGAIKIIYSDIRKVSKKDLAFNSNISEKDLRVTEIYSCKLQVTGAIQHEADELFYVYKDKIAKIDVYRKKDGKVVIDFDDFLNDCEGIGFSYNYGKHFPVGGSFNYSFADIPFMLSVDFGVNLDRDKYIIDKVEMKDIVNYDRNKKIFDPRFFITVTPQFYMKYFALGCGVGVLCMDGKEYSAYYSSTTSTGSSSVIVSGGTITEDNSNILVKPMIRPVAKAFIPLISDELFFSVSIGYDLVFGYKEKNGINFGLGVHWEYY</sequence>
<evidence type="ECO:0000313" key="3">
    <source>
        <dbReference type="Proteomes" id="UP000714420"/>
    </source>
</evidence>
<proteinExistence type="predicted"/>
<keyword evidence="1" id="KW-0732">Signal</keyword>
<protein>
    <submittedName>
        <fullName evidence="2">Uncharacterized protein</fullName>
    </submittedName>
</protein>
<dbReference type="EMBL" id="JABKKF010000011">
    <property type="protein sequence ID" value="NPD92838.1"/>
    <property type="molecule type" value="Genomic_DNA"/>
</dbReference>
<dbReference type="Proteomes" id="UP000714420">
    <property type="component" value="Unassembled WGS sequence"/>
</dbReference>
<feature type="chain" id="PRO_5045579105" evidence="1">
    <location>
        <begin position="23"/>
        <end position="362"/>
    </location>
</feature>
<gene>
    <name evidence="2" type="ORF">HPS56_10880</name>
</gene>
<feature type="signal peptide" evidence="1">
    <location>
        <begin position="1"/>
        <end position="22"/>
    </location>
</feature>
<evidence type="ECO:0000313" key="2">
    <source>
        <dbReference type="EMBL" id="NPD92838.1"/>
    </source>
</evidence>
<keyword evidence="3" id="KW-1185">Reference proteome</keyword>